<name>A0A4D5ZDM2_9CAUD</name>
<dbReference type="EMBL" id="MK552140">
    <property type="protein sequence ID" value="QBX06799.1"/>
    <property type="molecule type" value="Genomic_DNA"/>
</dbReference>
<evidence type="ECO:0000313" key="2">
    <source>
        <dbReference type="Proteomes" id="UP000296455"/>
    </source>
</evidence>
<evidence type="ECO:0000313" key="1">
    <source>
        <dbReference type="EMBL" id="QBX06799.1"/>
    </source>
</evidence>
<reference evidence="1 2" key="1">
    <citation type="submission" date="2019-02" db="EMBL/GenBank/DDBJ databases">
        <title>Complete genome sequence of Burkholderia cenocepacia phage BcepSaruman.</title>
        <authorList>
            <person name="Park K."/>
            <person name="Liu M."/>
            <person name="Gill J."/>
        </authorList>
    </citation>
    <scope>NUCLEOTIDE SEQUENCE [LARGE SCALE GENOMIC DNA]</scope>
</reference>
<dbReference type="Proteomes" id="UP000296455">
    <property type="component" value="Segment"/>
</dbReference>
<proteinExistence type="predicted"/>
<organism evidence="1 2">
    <name type="scientific">Burkholderia phage BcepSaruman</name>
    <dbReference type="NCBI Taxonomy" id="2530032"/>
    <lineage>
        <taxon>Viruses</taxon>
        <taxon>Duplodnaviria</taxon>
        <taxon>Heunggongvirae</taxon>
        <taxon>Uroviricota</taxon>
        <taxon>Caudoviricetes</taxon>
        <taxon>Sarumanvirus</taxon>
        <taxon>Sarumanvirus bcepsaruman</taxon>
    </lineage>
</organism>
<protein>
    <submittedName>
        <fullName evidence="1">Uncharacterized protein</fullName>
    </submittedName>
</protein>
<keyword evidence="2" id="KW-1185">Reference proteome</keyword>
<accession>A0A4D5ZDM2</accession>
<gene>
    <name evidence="1" type="ORF">BcepSaruman_386</name>
</gene>
<sequence>MRRVHFVEYHEPEYATRVLTNVHVVLIPGYGDPDYRRSNQTLGAWVHHWQRVAGSAFYAKKRLDRGFWNMQFEDDWKFQLEFYDSTHGIENNPLRQIEKNTHGNIWNFYTALGWDYKRKKFLTT</sequence>